<dbReference type="AlphaFoldDB" id="A0A1X2H6N9"/>
<name>A0A1X2H6N9_SYNRA</name>
<dbReference type="Proteomes" id="UP000242180">
    <property type="component" value="Unassembled WGS sequence"/>
</dbReference>
<keyword evidence="1" id="KW-0812">Transmembrane</keyword>
<accession>A0A1X2H6N9</accession>
<evidence type="ECO:0000313" key="2">
    <source>
        <dbReference type="EMBL" id="ORY94145.1"/>
    </source>
</evidence>
<dbReference type="InParanoid" id="A0A1X2H6N9"/>
<gene>
    <name evidence="2" type="ORF">BCR43DRAFT_495937</name>
</gene>
<feature type="transmembrane region" description="Helical" evidence="1">
    <location>
        <begin position="31"/>
        <end position="49"/>
    </location>
</feature>
<organism evidence="2 3">
    <name type="scientific">Syncephalastrum racemosum</name>
    <name type="common">Filamentous fungus</name>
    <dbReference type="NCBI Taxonomy" id="13706"/>
    <lineage>
        <taxon>Eukaryota</taxon>
        <taxon>Fungi</taxon>
        <taxon>Fungi incertae sedis</taxon>
        <taxon>Mucoromycota</taxon>
        <taxon>Mucoromycotina</taxon>
        <taxon>Mucoromycetes</taxon>
        <taxon>Mucorales</taxon>
        <taxon>Syncephalastraceae</taxon>
        <taxon>Syncephalastrum</taxon>
    </lineage>
</organism>
<protein>
    <submittedName>
        <fullName evidence="2">Uncharacterized protein</fullName>
    </submittedName>
</protein>
<keyword evidence="3" id="KW-1185">Reference proteome</keyword>
<evidence type="ECO:0000256" key="1">
    <source>
        <dbReference type="SAM" id="Phobius"/>
    </source>
</evidence>
<comment type="caution">
    <text evidence="2">The sequence shown here is derived from an EMBL/GenBank/DDBJ whole genome shotgun (WGS) entry which is preliminary data.</text>
</comment>
<keyword evidence="1" id="KW-0472">Membrane</keyword>
<proteinExistence type="predicted"/>
<sequence length="115" mass="13160">MSSYWAARILYESEPTRRCIYFFNPSHVPSLFFLCCILAHAFLSCSYAASPWVKACFVMAGVYNSTRQKWHIYATLQDSIILRKAISFCKRQVEQADVFNAVSSEDPSLKSRCAL</sequence>
<keyword evidence="1" id="KW-1133">Transmembrane helix</keyword>
<reference evidence="2 3" key="1">
    <citation type="submission" date="2016-07" db="EMBL/GenBank/DDBJ databases">
        <title>Pervasive Adenine N6-methylation of Active Genes in Fungi.</title>
        <authorList>
            <consortium name="DOE Joint Genome Institute"/>
            <person name="Mondo S.J."/>
            <person name="Dannebaum R.O."/>
            <person name="Kuo R.C."/>
            <person name="Labutti K."/>
            <person name="Haridas S."/>
            <person name="Kuo A."/>
            <person name="Salamov A."/>
            <person name="Ahrendt S.R."/>
            <person name="Lipzen A."/>
            <person name="Sullivan W."/>
            <person name="Andreopoulos W.B."/>
            <person name="Clum A."/>
            <person name="Lindquist E."/>
            <person name="Daum C."/>
            <person name="Ramamoorthy G.K."/>
            <person name="Gryganskyi A."/>
            <person name="Culley D."/>
            <person name="Magnuson J.K."/>
            <person name="James T.Y."/>
            <person name="O'Malley M.A."/>
            <person name="Stajich J.E."/>
            <person name="Spatafora J.W."/>
            <person name="Visel A."/>
            <person name="Grigoriev I.V."/>
        </authorList>
    </citation>
    <scope>NUCLEOTIDE SEQUENCE [LARGE SCALE GENOMIC DNA]</scope>
    <source>
        <strain evidence="2 3">NRRL 2496</strain>
    </source>
</reference>
<evidence type="ECO:0000313" key="3">
    <source>
        <dbReference type="Proteomes" id="UP000242180"/>
    </source>
</evidence>
<dbReference type="EMBL" id="MCGN01000008">
    <property type="protein sequence ID" value="ORY94145.1"/>
    <property type="molecule type" value="Genomic_DNA"/>
</dbReference>